<dbReference type="InterPro" id="IPR001173">
    <property type="entry name" value="Glyco_trans_2-like"/>
</dbReference>
<dbReference type="InterPro" id="IPR050256">
    <property type="entry name" value="Glycosyltransferase_2"/>
</dbReference>
<dbReference type="SUPFAM" id="SSF53448">
    <property type="entry name" value="Nucleotide-diphospho-sugar transferases"/>
    <property type="match status" value="1"/>
</dbReference>
<feature type="domain" description="Glycosyltransferase 2-like" evidence="1">
    <location>
        <begin position="5"/>
        <end position="129"/>
    </location>
</feature>
<organism evidence="2 3">
    <name type="scientific">Candidatus Fimiplasma intestinipullorum</name>
    <dbReference type="NCBI Taxonomy" id="2840825"/>
    <lineage>
        <taxon>Bacteria</taxon>
        <taxon>Bacillati</taxon>
        <taxon>Bacillota</taxon>
        <taxon>Clostridia</taxon>
        <taxon>Eubacteriales</taxon>
        <taxon>Candidatus Fimiplasma</taxon>
    </lineage>
</organism>
<dbReference type="InterPro" id="IPR029044">
    <property type="entry name" value="Nucleotide-diphossugar_trans"/>
</dbReference>
<dbReference type="AlphaFoldDB" id="A0A9D1HP78"/>
<gene>
    <name evidence="2" type="ORF">IAD15_09000</name>
</gene>
<dbReference type="EMBL" id="DVMJ01000077">
    <property type="protein sequence ID" value="HIU14190.1"/>
    <property type="molecule type" value="Genomic_DNA"/>
</dbReference>
<evidence type="ECO:0000313" key="2">
    <source>
        <dbReference type="EMBL" id="HIU14190.1"/>
    </source>
</evidence>
<dbReference type="Proteomes" id="UP000824175">
    <property type="component" value="Unassembled WGS sequence"/>
</dbReference>
<dbReference type="PANTHER" id="PTHR48090">
    <property type="entry name" value="UNDECAPRENYL-PHOSPHATE 4-DEOXY-4-FORMAMIDO-L-ARABINOSE TRANSFERASE-RELATED"/>
    <property type="match status" value="1"/>
</dbReference>
<name>A0A9D1HP78_9FIRM</name>
<proteinExistence type="predicted"/>
<dbReference type="PANTHER" id="PTHR48090:SF7">
    <property type="entry name" value="RFBJ PROTEIN"/>
    <property type="match status" value="1"/>
</dbReference>
<dbReference type="Pfam" id="PF00535">
    <property type="entry name" value="Glycos_transf_2"/>
    <property type="match status" value="1"/>
</dbReference>
<accession>A0A9D1HP78</accession>
<sequence>MKVLLIVPVYNEELNIQHVYESIKKHANTDMIFINDGSTDHTGPLLDELLIPHIDGISNLGIGGAVQTGYKYALENDYDIAVQFDGDGQHSIFDLERLIEPIVNGKADFCIGSRFIEKSGFQSTFSRRIGIHIISWFIHFLTGVRITDPTSGYRAASKEIIALFAKNYPEEYPEPSTTVRLIKQKKRIVEIPVVMNERQAGKSSIRSWKNAYYMLNVCLSILITALTTKGD</sequence>
<evidence type="ECO:0000259" key="1">
    <source>
        <dbReference type="Pfam" id="PF00535"/>
    </source>
</evidence>
<comment type="caution">
    <text evidence="2">The sequence shown here is derived from an EMBL/GenBank/DDBJ whole genome shotgun (WGS) entry which is preliminary data.</text>
</comment>
<reference evidence="2" key="1">
    <citation type="submission" date="2020-10" db="EMBL/GenBank/DDBJ databases">
        <authorList>
            <person name="Gilroy R."/>
        </authorList>
    </citation>
    <scope>NUCLEOTIDE SEQUENCE</scope>
    <source>
        <strain evidence="2">CHK195-11698</strain>
    </source>
</reference>
<reference evidence="2" key="2">
    <citation type="journal article" date="2021" name="PeerJ">
        <title>Extensive microbial diversity within the chicken gut microbiome revealed by metagenomics and culture.</title>
        <authorList>
            <person name="Gilroy R."/>
            <person name="Ravi A."/>
            <person name="Getino M."/>
            <person name="Pursley I."/>
            <person name="Horton D.L."/>
            <person name="Alikhan N.F."/>
            <person name="Baker D."/>
            <person name="Gharbi K."/>
            <person name="Hall N."/>
            <person name="Watson M."/>
            <person name="Adriaenssens E.M."/>
            <person name="Foster-Nyarko E."/>
            <person name="Jarju S."/>
            <person name="Secka A."/>
            <person name="Antonio M."/>
            <person name="Oren A."/>
            <person name="Chaudhuri R.R."/>
            <person name="La Ragione R."/>
            <person name="Hildebrand F."/>
            <person name="Pallen M.J."/>
        </authorList>
    </citation>
    <scope>NUCLEOTIDE SEQUENCE</scope>
    <source>
        <strain evidence="2">CHK195-11698</strain>
    </source>
</reference>
<dbReference type="Gene3D" id="3.90.550.10">
    <property type="entry name" value="Spore Coat Polysaccharide Biosynthesis Protein SpsA, Chain A"/>
    <property type="match status" value="1"/>
</dbReference>
<evidence type="ECO:0000313" key="3">
    <source>
        <dbReference type="Proteomes" id="UP000824175"/>
    </source>
</evidence>
<dbReference type="CDD" id="cd04179">
    <property type="entry name" value="DPM_DPG-synthase_like"/>
    <property type="match status" value="1"/>
</dbReference>
<protein>
    <submittedName>
        <fullName evidence="2">Glycosyltransferase family 2 protein</fullName>
    </submittedName>
</protein>